<evidence type="ECO:0000256" key="4">
    <source>
        <dbReference type="ARBA" id="ARBA00022692"/>
    </source>
</evidence>
<organism evidence="9 10">
    <name type="scientific">Actinomadura physcomitrii</name>
    <dbReference type="NCBI Taxonomy" id="2650748"/>
    <lineage>
        <taxon>Bacteria</taxon>
        <taxon>Bacillati</taxon>
        <taxon>Actinomycetota</taxon>
        <taxon>Actinomycetes</taxon>
        <taxon>Streptosporangiales</taxon>
        <taxon>Thermomonosporaceae</taxon>
        <taxon>Actinomadura</taxon>
    </lineage>
</organism>
<feature type="domain" description="ABC transmembrane type-1" evidence="8">
    <location>
        <begin position="95"/>
        <end position="292"/>
    </location>
</feature>
<dbReference type="GO" id="GO:0055085">
    <property type="term" value="P:transmembrane transport"/>
    <property type="evidence" value="ECO:0007669"/>
    <property type="project" value="InterPro"/>
</dbReference>
<dbReference type="InterPro" id="IPR000515">
    <property type="entry name" value="MetI-like"/>
</dbReference>
<dbReference type="InterPro" id="IPR035906">
    <property type="entry name" value="MetI-like_sf"/>
</dbReference>
<dbReference type="CDD" id="cd06261">
    <property type="entry name" value="TM_PBP2"/>
    <property type="match status" value="1"/>
</dbReference>
<protein>
    <submittedName>
        <fullName evidence="9">ABC transporter permease subunit</fullName>
    </submittedName>
</protein>
<feature type="transmembrane region" description="Helical" evidence="7">
    <location>
        <begin position="173"/>
        <end position="191"/>
    </location>
</feature>
<keyword evidence="10" id="KW-1185">Reference proteome</keyword>
<evidence type="ECO:0000259" key="8">
    <source>
        <dbReference type="PROSITE" id="PS50928"/>
    </source>
</evidence>
<dbReference type="GO" id="GO:0005886">
    <property type="term" value="C:plasma membrane"/>
    <property type="evidence" value="ECO:0007669"/>
    <property type="project" value="UniProtKB-SubCell"/>
</dbReference>
<keyword evidence="2 7" id="KW-0813">Transport</keyword>
<evidence type="ECO:0000256" key="2">
    <source>
        <dbReference type="ARBA" id="ARBA00022448"/>
    </source>
</evidence>
<dbReference type="Pfam" id="PF19300">
    <property type="entry name" value="BPD_transp_1_N"/>
    <property type="match status" value="1"/>
</dbReference>
<dbReference type="Proteomes" id="UP000462055">
    <property type="component" value="Unassembled WGS sequence"/>
</dbReference>
<comment type="caution">
    <text evidence="9">The sequence shown here is derived from an EMBL/GenBank/DDBJ whole genome shotgun (WGS) entry which is preliminary data.</text>
</comment>
<accession>A0A6I4MD43</accession>
<dbReference type="InterPro" id="IPR045621">
    <property type="entry name" value="BPD_transp_1_N"/>
</dbReference>
<evidence type="ECO:0000256" key="3">
    <source>
        <dbReference type="ARBA" id="ARBA00022475"/>
    </source>
</evidence>
<evidence type="ECO:0000256" key="6">
    <source>
        <dbReference type="ARBA" id="ARBA00023136"/>
    </source>
</evidence>
<comment type="subcellular location">
    <subcellularLocation>
        <location evidence="1 7">Cell membrane</location>
        <topology evidence="1 7">Multi-pass membrane protein</topology>
    </subcellularLocation>
</comment>
<dbReference type="AlphaFoldDB" id="A0A6I4MD43"/>
<comment type="similarity">
    <text evidence="7">Belongs to the binding-protein-dependent transport system permease family.</text>
</comment>
<feature type="transmembrane region" description="Helical" evidence="7">
    <location>
        <begin position="141"/>
        <end position="161"/>
    </location>
</feature>
<evidence type="ECO:0000256" key="1">
    <source>
        <dbReference type="ARBA" id="ARBA00004651"/>
    </source>
</evidence>
<evidence type="ECO:0000313" key="9">
    <source>
        <dbReference type="EMBL" id="MWA03623.1"/>
    </source>
</evidence>
<dbReference type="PANTHER" id="PTHR43163">
    <property type="entry name" value="DIPEPTIDE TRANSPORT SYSTEM PERMEASE PROTEIN DPPB-RELATED"/>
    <property type="match status" value="1"/>
</dbReference>
<dbReference type="SUPFAM" id="SSF161098">
    <property type="entry name" value="MetI-like"/>
    <property type="match status" value="1"/>
</dbReference>
<evidence type="ECO:0000256" key="7">
    <source>
        <dbReference type="RuleBase" id="RU363032"/>
    </source>
</evidence>
<gene>
    <name evidence="9" type="ORF">F8568_025205</name>
</gene>
<dbReference type="EMBL" id="WBMS02000020">
    <property type="protein sequence ID" value="MWA03623.1"/>
    <property type="molecule type" value="Genomic_DNA"/>
</dbReference>
<feature type="transmembrane region" description="Helical" evidence="7">
    <location>
        <begin position="219"/>
        <end position="243"/>
    </location>
</feature>
<keyword evidence="5 7" id="KW-1133">Transmembrane helix</keyword>
<evidence type="ECO:0000313" key="10">
    <source>
        <dbReference type="Proteomes" id="UP000462055"/>
    </source>
</evidence>
<reference evidence="9" key="1">
    <citation type="submission" date="2019-12" db="EMBL/GenBank/DDBJ databases">
        <title>Actinomadura physcomitrii sp. nov., a novel actinomycete isolated from moss [Physcomitrium sphaericum (Ludw) Fuernr].</title>
        <authorList>
            <person name="Zhuang X."/>
        </authorList>
    </citation>
    <scope>NUCLEOTIDE SEQUENCE [LARGE SCALE GENOMIC DNA]</scope>
    <source>
        <strain evidence="9">LD22</strain>
    </source>
</reference>
<feature type="transmembrane region" description="Helical" evidence="7">
    <location>
        <begin position="276"/>
        <end position="297"/>
    </location>
</feature>
<keyword evidence="6 7" id="KW-0472">Membrane</keyword>
<feature type="transmembrane region" description="Helical" evidence="7">
    <location>
        <begin position="97"/>
        <end position="120"/>
    </location>
</feature>
<sequence>MGRLIAKRIGIGVLVLWGAVTLMFLLVRVAPGDPATVLVGATATHEQLAAVRQSMGLNDPLFVQYWHYLGDAARLDFGDSTTLSQPAMTAVLHETAATLQLILAATVLALVVGLPLGAYAGQRPGRFRDRLISAATLGLQAIPNFWVGIMFILLFAGTWGLLPSSGAGGIDHLVLPAVSLAMPFTAIVARLTRSAVAASTAEAYVRTARSKGIPERRVLFGHILGNSLLPVVTVVGLQIGALIGGDVVVENVYSWPGIGSLLVTAVNNRDYNVVQAAALLIAGIVVVLNLCVDLLYLRLDPRIRTGGRA</sequence>
<dbReference type="PANTHER" id="PTHR43163:SF6">
    <property type="entry name" value="DIPEPTIDE TRANSPORT SYSTEM PERMEASE PROTEIN DPPB-RELATED"/>
    <property type="match status" value="1"/>
</dbReference>
<dbReference type="Gene3D" id="1.10.3720.10">
    <property type="entry name" value="MetI-like"/>
    <property type="match status" value="1"/>
</dbReference>
<feature type="transmembrane region" description="Helical" evidence="7">
    <location>
        <begin position="9"/>
        <end position="30"/>
    </location>
</feature>
<keyword evidence="3" id="KW-1003">Cell membrane</keyword>
<proteinExistence type="inferred from homology"/>
<evidence type="ECO:0000256" key="5">
    <source>
        <dbReference type="ARBA" id="ARBA00022989"/>
    </source>
</evidence>
<dbReference type="PROSITE" id="PS50928">
    <property type="entry name" value="ABC_TM1"/>
    <property type="match status" value="1"/>
</dbReference>
<name>A0A6I4MD43_9ACTN</name>
<dbReference type="RefSeq" id="WP_151596156.1">
    <property type="nucleotide sequence ID" value="NZ_WBMS02000020.1"/>
</dbReference>
<keyword evidence="4 7" id="KW-0812">Transmembrane</keyword>
<dbReference type="Pfam" id="PF00528">
    <property type="entry name" value="BPD_transp_1"/>
    <property type="match status" value="1"/>
</dbReference>